<dbReference type="Gene3D" id="1.20.58.1690">
    <property type="match status" value="1"/>
</dbReference>
<gene>
    <name evidence="2" type="ORF">H8716_10790</name>
</gene>
<dbReference type="EMBL" id="JACRSZ010000010">
    <property type="protein sequence ID" value="MBC8573564.1"/>
    <property type="molecule type" value="Genomic_DNA"/>
</dbReference>
<name>A0ABR7NAZ3_9FIRM</name>
<evidence type="ECO:0000259" key="1">
    <source>
        <dbReference type="SMART" id="SM01324"/>
    </source>
</evidence>
<sequence>MHDRSTEKITEIIRQLICLKKGKGTMKGRRCVAVFCMTAMLLSVNEMGAGSWKQGELVAAAEDSVWKEVPENFVFSSGVGAWATELQVEDDGSFTGVYHDSEMGDTGDGYPNGTVYFCNFSGKFTEPLRFDECMYEMDLEELNIEGTEGDSYIENGVRYVCSEPYGISGGTQFTLYTPGQPYELMSEDFIWWVRSIYGNEDTDYLTCYAICNEGTQDGFVAYDNPQADSNDDEYIFPNSDKEYLDQQDIAYMTSEGIQQAVNEIYARHGRVFQKADVAAYFASKSWYHPVQGKTDDQIVAEFNSYEKANVDFLAKYL</sequence>
<evidence type="ECO:0000313" key="3">
    <source>
        <dbReference type="Proteomes" id="UP000657421"/>
    </source>
</evidence>
<dbReference type="Pfam" id="PF13308">
    <property type="entry name" value="YARHG"/>
    <property type="match status" value="1"/>
</dbReference>
<proteinExistence type="predicted"/>
<keyword evidence="3" id="KW-1185">Reference proteome</keyword>
<comment type="caution">
    <text evidence="2">The sequence shown here is derived from an EMBL/GenBank/DDBJ whole genome shotgun (WGS) entry which is preliminary data.</text>
</comment>
<dbReference type="SMART" id="SM01324">
    <property type="entry name" value="YARHG"/>
    <property type="match status" value="1"/>
</dbReference>
<dbReference type="InterPro" id="IPR038434">
    <property type="entry name" value="YARHG_sf"/>
</dbReference>
<reference evidence="2 3" key="1">
    <citation type="submission" date="2020-08" db="EMBL/GenBank/DDBJ databases">
        <title>Genome public.</title>
        <authorList>
            <person name="Liu C."/>
            <person name="Sun Q."/>
        </authorList>
    </citation>
    <scope>NUCLEOTIDE SEQUENCE [LARGE SCALE GENOMIC DNA]</scope>
    <source>
        <strain evidence="2 3">NSJ-46</strain>
    </source>
</reference>
<protein>
    <submittedName>
        <fullName evidence="2">YARHG domain-containing protein</fullName>
    </submittedName>
</protein>
<evidence type="ECO:0000313" key="2">
    <source>
        <dbReference type="EMBL" id="MBC8573564.1"/>
    </source>
</evidence>
<dbReference type="Proteomes" id="UP000657421">
    <property type="component" value="Unassembled WGS sequence"/>
</dbReference>
<dbReference type="InterPro" id="IPR025582">
    <property type="entry name" value="YARHG_dom"/>
</dbReference>
<organism evidence="2 3">
    <name type="scientific">Jingyaoa shaoxingensis</name>
    <dbReference type="NCBI Taxonomy" id="2763671"/>
    <lineage>
        <taxon>Bacteria</taxon>
        <taxon>Bacillati</taxon>
        <taxon>Bacillota</taxon>
        <taxon>Clostridia</taxon>
        <taxon>Lachnospirales</taxon>
        <taxon>Lachnospiraceae</taxon>
        <taxon>Jingyaoa</taxon>
    </lineage>
</organism>
<accession>A0ABR7NAZ3</accession>
<feature type="domain" description="YARHG" evidence="1">
    <location>
        <begin position="232"/>
        <end position="314"/>
    </location>
</feature>